<evidence type="ECO:0000313" key="2">
    <source>
        <dbReference type="Proteomes" id="UP000054248"/>
    </source>
</evidence>
<protein>
    <submittedName>
        <fullName evidence="1">Uncharacterized protein</fullName>
    </submittedName>
</protein>
<reference evidence="2" key="2">
    <citation type="submission" date="2015-01" db="EMBL/GenBank/DDBJ databases">
        <title>Evolutionary Origins and Diversification of the Mycorrhizal Mutualists.</title>
        <authorList>
            <consortium name="DOE Joint Genome Institute"/>
            <consortium name="Mycorrhizal Genomics Consortium"/>
            <person name="Kohler A."/>
            <person name="Kuo A."/>
            <person name="Nagy L.G."/>
            <person name="Floudas D."/>
            <person name="Copeland A."/>
            <person name="Barry K.W."/>
            <person name="Cichocki N."/>
            <person name="Veneault-Fourrey C."/>
            <person name="LaButti K."/>
            <person name="Lindquist E.A."/>
            <person name="Lipzen A."/>
            <person name="Lundell T."/>
            <person name="Morin E."/>
            <person name="Murat C."/>
            <person name="Riley R."/>
            <person name="Ohm R."/>
            <person name="Sun H."/>
            <person name="Tunlid A."/>
            <person name="Henrissat B."/>
            <person name="Grigoriev I.V."/>
            <person name="Hibbett D.S."/>
            <person name="Martin F."/>
        </authorList>
    </citation>
    <scope>NUCLEOTIDE SEQUENCE [LARGE SCALE GENOMIC DNA]</scope>
    <source>
        <strain evidence="2">MUT 4182</strain>
    </source>
</reference>
<dbReference type="EMBL" id="KN823022">
    <property type="protein sequence ID" value="KIO26545.1"/>
    <property type="molecule type" value="Genomic_DNA"/>
</dbReference>
<keyword evidence="2" id="KW-1185">Reference proteome</keyword>
<dbReference type="SUPFAM" id="SSF48452">
    <property type="entry name" value="TPR-like"/>
    <property type="match status" value="1"/>
</dbReference>
<dbReference type="InterPro" id="IPR011990">
    <property type="entry name" value="TPR-like_helical_dom_sf"/>
</dbReference>
<accession>A0A0C3Q992</accession>
<dbReference type="Gene3D" id="1.25.40.10">
    <property type="entry name" value="Tetratricopeptide repeat domain"/>
    <property type="match status" value="1"/>
</dbReference>
<proteinExistence type="predicted"/>
<dbReference type="Pfam" id="PF13424">
    <property type="entry name" value="TPR_12"/>
    <property type="match status" value="2"/>
</dbReference>
<gene>
    <name evidence="1" type="ORF">M407DRAFT_243666</name>
</gene>
<dbReference type="Proteomes" id="UP000054248">
    <property type="component" value="Unassembled WGS sequence"/>
</dbReference>
<dbReference type="AlphaFoldDB" id="A0A0C3Q992"/>
<reference evidence="1 2" key="1">
    <citation type="submission" date="2014-04" db="EMBL/GenBank/DDBJ databases">
        <authorList>
            <consortium name="DOE Joint Genome Institute"/>
            <person name="Kuo A."/>
            <person name="Girlanda M."/>
            <person name="Perotto S."/>
            <person name="Kohler A."/>
            <person name="Nagy L.G."/>
            <person name="Floudas D."/>
            <person name="Copeland A."/>
            <person name="Barry K.W."/>
            <person name="Cichocki N."/>
            <person name="Veneault-Fourrey C."/>
            <person name="LaButti K."/>
            <person name="Lindquist E.A."/>
            <person name="Lipzen A."/>
            <person name="Lundell T."/>
            <person name="Morin E."/>
            <person name="Murat C."/>
            <person name="Sun H."/>
            <person name="Tunlid A."/>
            <person name="Henrissat B."/>
            <person name="Grigoriev I.V."/>
            <person name="Hibbett D.S."/>
            <person name="Martin F."/>
            <person name="Nordberg H.P."/>
            <person name="Cantor M.N."/>
            <person name="Hua S.X."/>
        </authorList>
    </citation>
    <scope>NUCLEOTIDE SEQUENCE [LARGE SCALE GENOMIC DNA]</scope>
    <source>
        <strain evidence="1 2">MUT 4182</strain>
    </source>
</reference>
<evidence type="ECO:0000313" key="1">
    <source>
        <dbReference type="EMBL" id="KIO26545.1"/>
    </source>
</evidence>
<sequence>MGRFKIRLGDYREAEELLQESISIARRISDRWGIADGLETLGDCFQLQSKFDEAASALEESCLLWQQQSLPEFSEAVASTLVQLKRSQGDWDRALFWLDHIIASCRSRKDQMEVANSLIDKGRILESLHRYDEAALHFEAVIANCREGGYSWPLERAQLCAIPKTVMKWERRVPLLCDVKKLQRRLPQLTTASLKLPISIGHDQP</sequence>
<dbReference type="OrthoDB" id="3052556at2759"/>
<organism evidence="1 2">
    <name type="scientific">Tulasnella calospora MUT 4182</name>
    <dbReference type="NCBI Taxonomy" id="1051891"/>
    <lineage>
        <taxon>Eukaryota</taxon>
        <taxon>Fungi</taxon>
        <taxon>Dikarya</taxon>
        <taxon>Basidiomycota</taxon>
        <taxon>Agaricomycotina</taxon>
        <taxon>Agaricomycetes</taxon>
        <taxon>Cantharellales</taxon>
        <taxon>Tulasnellaceae</taxon>
        <taxon>Tulasnella</taxon>
    </lineage>
</organism>
<name>A0A0C3Q992_9AGAM</name>
<dbReference type="HOGENOM" id="CLU_081073_0_0_1"/>